<keyword evidence="2" id="KW-1185">Reference proteome</keyword>
<reference evidence="1" key="1">
    <citation type="journal article" date="2020" name="bioRxiv">
        <title>Comparative genomics of Chlamydomonas.</title>
        <authorList>
            <person name="Craig R.J."/>
            <person name="Hasan A.R."/>
            <person name="Ness R.W."/>
            <person name="Keightley P.D."/>
        </authorList>
    </citation>
    <scope>NUCLEOTIDE SEQUENCE</scope>
    <source>
        <strain evidence="1">CCAP 11/70</strain>
    </source>
</reference>
<name>A0A836BW29_9CHLO</name>
<organism evidence="1 2">
    <name type="scientific">Edaphochlamys debaryana</name>
    <dbReference type="NCBI Taxonomy" id="47281"/>
    <lineage>
        <taxon>Eukaryota</taxon>
        <taxon>Viridiplantae</taxon>
        <taxon>Chlorophyta</taxon>
        <taxon>core chlorophytes</taxon>
        <taxon>Chlorophyceae</taxon>
        <taxon>CS clade</taxon>
        <taxon>Chlamydomonadales</taxon>
        <taxon>Chlamydomonadales incertae sedis</taxon>
        <taxon>Edaphochlamys</taxon>
    </lineage>
</organism>
<dbReference type="Proteomes" id="UP000612055">
    <property type="component" value="Unassembled WGS sequence"/>
</dbReference>
<gene>
    <name evidence="1" type="ORF">HYH03_010297</name>
</gene>
<evidence type="ECO:0000313" key="1">
    <source>
        <dbReference type="EMBL" id="KAG2491291.1"/>
    </source>
</evidence>
<comment type="caution">
    <text evidence="1">The sequence shown here is derived from an EMBL/GenBank/DDBJ whole genome shotgun (WGS) entry which is preliminary data.</text>
</comment>
<dbReference type="AlphaFoldDB" id="A0A836BW29"/>
<evidence type="ECO:0000313" key="2">
    <source>
        <dbReference type="Proteomes" id="UP000612055"/>
    </source>
</evidence>
<dbReference type="OrthoDB" id="556832at2759"/>
<proteinExistence type="predicted"/>
<sequence length="365" mass="41650">MVRTLADPGHKQVFVNPVWVRELCQYGALPGTWKEMPAQQAMIFPPGAHLPQLIDTNTSFVGGRYQLLDKGCQLKNRFKEYFFEPPPTADAKPLHIAFFGDSVDSQTLEHTCWTDAREHGQNTTLVPHWQPTTDCTLEGRTCLTPGSHFALIMCIVRRVHLYARVVPSIHPDFNFTGLGFTPLPLVFEQARDFMRTNTGPADPDFIVLGVHFWELGHLTDGMRPVEGINDSTRILPIPLIDIELQRYMEMVLMVRQVFPKSLIMARTVGPPLHDLDSGRSVTHKHWSHRMWIGQMNSVVRAACRKLNIPIIDVGMMVEGFVPQQLISPGDSHHPAQWLNLEAFNVALNIYHDFKQAKELRRKRRR</sequence>
<dbReference type="EMBL" id="JAEHOE010000054">
    <property type="protein sequence ID" value="KAG2491291.1"/>
    <property type="molecule type" value="Genomic_DNA"/>
</dbReference>
<protein>
    <submittedName>
        <fullName evidence="1">Uncharacterized protein</fullName>
    </submittedName>
</protein>
<accession>A0A836BW29</accession>